<feature type="region of interest" description="Disordered" evidence="1">
    <location>
        <begin position="75"/>
        <end position="102"/>
    </location>
</feature>
<proteinExistence type="predicted"/>
<evidence type="ECO:0000313" key="3">
    <source>
        <dbReference type="Proteomes" id="UP000008063"/>
    </source>
</evidence>
<name>F8PUV7_SERL3</name>
<protein>
    <submittedName>
        <fullName evidence="2">Uncharacterized protein</fullName>
    </submittedName>
</protein>
<organism evidence="3">
    <name type="scientific">Serpula lacrymans var. lacrymans (strain S7.3)</name>
    <name type="common">Dry rot fungus</name>
    <dbReference type="NCBI Taxonomy" id="936435"/>
    <lineage>
        <taxon>Eukaryota</taxon>
        <taxon>Fungi</taxon>
        <taxon>Dikarya</taxon>
        <taxon>Basidiomycota</taxon>
        <taxon>Agaricomycotina</taxon>
        <taxon>Agaricomycetes</taxon>
        <taxon>Agaricomycetidae</taxon>
        <taxon>Boletales</taxon>
        <taxon>Coniophorineae</taxon>
        <taxon>Serpulaceae</taxon>
        <taxon>Serpula</taxon>
    </lineage>
</organism>
<keyword evidence="3" id="KW-1185">Reference proteome</keyword>
<dbReference type="AlphaFoldDB" id="F8PUV7"/>
<reference evidence="3" key="1">
    <citation type="journal article" date="2011" name="Science">
        <title>The plant cell wall-decomposing machinery underlies the functional diversity of forest fungi.</title>
        <authorList>
            <person name="Eastwood D.C."/>
            <person name="Floudas D."/>
            <person name="Binder M."/>
            <person name="Majcherczyk A."/>
            <person name="Schneider P."/>
            <person name="Aerts A."/>
            <person name="Asiegbu F.O."/>
            <person name="Baker S.E."/>
            <person name="Barry K."/>
            <person name="Bendiksby M."/>
            <person name="Blumentritt M."/>
            <person name="Coutinho P.M."/>
            <person name="Cullen D."/>
            <person name="de Vries R.P."/>
            <person name="Gathman A."/>
            <person name="Goodell B."/>
            <person name="Henrissat B."/>
            <person name="Ihrmark K."/>
            <person name="Kauserud H."/>
            <person name="Kohler A."/>
            <person name="LaButti K."/>
            <person name="Lapidus A."/>
            <person name="Lavin J.L."/>
            <person name="Lee Y.-H."/>
            <person name="Lindquist E."/>
            <person name="Lilly W."/>
            <person name="Lucas S."/>
            <person name="Morin E."/>
            <person name="Murat C."/>
            <person name="Oguiza J.A."/>
            <person name="Park J."/>
            <person name="Pisabarro A.G."/>
            <person name="Riley R."/>
            <person name="Rosling A."/>
            <person name="Salamov A."/>
            <person name="Schmidt O."/>
            <person name="Schmutz J."/>
            <person name="Skrede I."/>
            <person name="Stenlid J."/>
            <person name="Wiebenga A."/>
            <person name="Xie X."/>
            <person name="Kuees U."/>
            <person name="Hibbett D.S."/>
            <person name="Hoffmeister D."/>
            <person name="Hoegberg N."/>
            <person name="Martin F."/>
            <person name="Grigoriev I.V."/>
            <person name="Watkinson S.C."/>
        </authorList>
    </citation>
    <scope>NUCLEOTIDE SEQUENCE [LARGE SCALE GENOMIC DNA]</scope>
    <source>
        <strain evidence="3">strain S7.3</strain>
    </source>
</reference>
<dbReference type="Proteomes" id="UP000008063">
    <property type="component" value="Unassembled WGS sequence"/>
</dbReference>
<dbReference type="OrthoDB" id="5599235at2759"/>
<feature type="compositionally biased region" description="Acidic residues" evidence="1">
    <location>
        <begin position="91"/>
        <end position="101"/>
    </location>
</feature>
<feature type="region of interest" description="Disordered" evidence="1">
    <location>
        <begin position="24"/>
        <end position="59"/>
    </location>
</feature>
<gene>
    <name evidence="2" type="ORF">SERLA73DRAFT_179876</name>
</gene>
<evidence type="ECO:0000313" key="2">
    <source>
        <dbReference type="EMBL" id="EGN99721.1"/>
    </source>
</evidence>
<sequence length="146" mass="15657">MASPPSSFSIASGSHLLSESPLLHASLSSDTGPGGADLSLSELSLNDRPRHGGRAEKPFRFSLLAPPAQYDDDSILSEFEAGGSLHSPTGDGEEQEDEGVVEQDHDTVLARMHEEKLKNDLIVLRHMNSSFALFNDALRATQTGTE</sequence>
<dbReference type="EMBL" id="GL945479">
    <property type="protein sequence ID" value="EGN99721.1"/>
    <property type="molecule type" value="Genomic_DNA"/>
</dbReference>
<accession>F8PUV7</accession>
<evidence type="ECO:0000256" key="1">
    <source>
        <dbReference type="SAM" id="MobiDB-lite"/>
    </source>
</evidence>
<feature type="non-terminal residue" evidence="2">
    <location>
        <position position="146"/>
    </location>
</feature>
<dbReference type="STRING" id="936435.F8PUV7"/>
<dbReference type="HOGENOM" id="CLU_1781982_0_0_1"/>
<feature type="compositionally biased region" description="Basic and acidic residues" evidence="1">
    <location>
        <begin position="45"/>
        <end position="59"/>
    </location>
</feature>
<dbReference type="InParanoid" id="F8PUV7"/>